<comment type="similarity">
    <text evidence="2 4">Belongs to the TPP enzyme family.</text>
</comment>
<accession>A0A1H5Q078</accession>
<dbReference type="STRING" id="561176.SAMN04488561_6922"/>
<sequence length="526" mass="53112">MDWMTGGQAAVTALAAHGVEVVFGIPGSHNLEIYRHLTAAGIRHVVCRHEQGAGYAADGYARVAGRPGVIVTTSGPGILNAAASLASAYGDSVPVLALTPGPPRGTERLDRGWMHEVKDQRAALDAIVDRAVRCESPQAVADAVGDVFAGWAVTRTRPVVLEIPVDVLAEAGPVRPIGVRPAPAAPVAPDAALVRAAGVLDAAATPVVVAGGGAIRATAAVRALAERLGAPVVETQRGKGVLPAGHELAVGPALGTTAGRALVRAADAVLVVGTELSDAEAGGESLVCTGTVIRVDLSQAQLHKNLPADLPLLGDARRVLDRLAVLVQPAGDDSGATRARQAADAVAAELDEMLRPRRWIHDALVKVLPAGAVLTGDSSQVTYKGTIHLWPAPAPDRVLAPSGFATLGYAVPAAVGATVAGPGVPVVAVLGDGALMFSVQELRTAADLGRPLPVVVADNGGYAEIAEEMDAAGIPRLGVDLPPPDYPALAAAMGAAYAAVTDAATLADALAAALDHPGPTLILARS</sequence>
<dbReference type="PANTHER" id="PTHR18968:SF13">
    <property type="entry name" value="ACETOLACTATE SYNTHASE CATALYTIC SUBUNIT, MITOCHONDRIAL"/>
    <property type="match status" value="1"/>
</dbReference>
<dbReference type="GO" id="GO:0009097">
    <property type="term" value="P:isoleucine biosynthetic process"/>
    <property type="evidence" value="ECO:0007669"/>
    <property type="project" value="TreeGrafter"/>
</dbReference>
<dbReference type="GO" id="GO:0050660">
    <property type="term" value="F:flavin adenine dinucleotide binding"/>
    <property type="evidence" value="ECO:0007669"/>
    <property type="project" value="TreeGrafter"/>
</dbReference>
<organism evidence="8 9">
    <name type="scientific">Jiangella alba</name>
    <dbReference type="NCBI Taxonomy" id="561176"/>
    <lineage>
        <taxon>Bacteria</taxon>
        <taxon>Bacillati</taxon>
        <taxon>Actinomycetota</taxon>
        <taxon>Actinomycetes</taxon>
        <taxon>Jiangellales</taxon>
        <taxon>Jiangellaceae</taxon>
        <taxon>Jiangella</taxon>
    </lineage>
</organism>
<name>A0A1H5Q078_9ACTN</name>
<evidence type="ECO:0000259" key="5">
    <source>
        <dbReference type="Pfam" id="PF00205"/>
    </source>
</evidence>
<reference evidence="9" key="1">
    <citation type="submission" date="2016-10" db="EMBL/GenBank/DDBJ databases">
        <authorList>
            <person name="Varghese N."/>
            <person name="Submissions S."/>
        </authorList>
    </citation>
    <scope>NUCLEOTIDE SEQUENCE [LARGE SCALE GENOMIC DNA]</scope>
    <source>
        <strain evidence="9">DSM 45237</strain>
    </source>
</reference>
<evidence type="ECO:0000259" key="6">
    <source>
        <dbReference type="Pfam" id="PF02775"/>
    </source>
</evidence>
<dbReference type="InterPro" id="IPR011766">
    <property type="entry name" value="TPP_enzyme_TPP-bd"/>
</dbReference>
<dbReference type="PROSITE" id="PS00187">
    <property type="entry name" value="TPP_ENZYMES"/>
    <property type="match status" value="1"/>
</dbReference>
<feature type="domain" description="Thiamine pyrophosphate enzyme central" evidence="5">
    <location>
        <begin position="195"/>
        <end position="323"/>
    </location>
</feature>
<dbReference type="GO" id="GO:0003984">
    <property type="term" value="F:acetolactate synthase activity"/>
    <property type="evidence" value="ECO:0007669"/>
    <property type="project" value="TreeGrafter"/>
</dbReference>
<dbReference type="Pfam" id="PF02775">
    <property type="entry name" value="TPP_enzyme_C"/>
    <property type="match status" value="1"/>
</dbReference>
<dbReference type="AlphaFoldDB" id="A0A1H5Q078"/>
<dbReference type="GO" id="GO:0005948">
    <property type="term" value="C:acetolactate synthase complex"/>
    <property type="evidence" value="ECO:0007669"/>
    <property type="project" value="TreeGrafter"/>
</dbReference>
<dbReference type="GO" id="GO:0009099">
    <property type="term" value="P:L-valine biosynthetic process"/>
    <property type="evidence" value="ECO:0007669"/>
    <property type="project" value="TreeGrafter"/>
</dbReference>
<dbReference type="GO" id="GO:0000287">
    <property type="term" value="F:magnesium ion binding"/>
    <property type="evidence" value="ECO:0007669"/>
    <property type="project" value="InterPro"/>
</dbReference>
<dbReference type="PANTHER" id="PTHR18968">
    <property type="entry name" value="THIAMINE PYROPHOSPHATE ENZYMES"/>
    <property type="match status" value="1"/>
</dbReference>
<dbReference type="CDD" id="cd00568">
    <property type="entry name" value="TPP_enzymes"/>
    <property type="match status" value="1"/>
</dbReference>
<dbReference type="InterPro" id="IPR029035">
    <property type="entry name" value="DHS-like_NAD/FAD-binding_dom"/>
</dbReference>
<protein>
    <submittedName>
        <fullName evidence="8">Acetolactate synthase-1/2/3 large subunit</fullName>
    </submittedName>
</protein>
<dbReference type="InterPro" id="IPR012000">
    <property type="entry name" value="Thiamin_PyroP_enz_cen_dom"/>
</dbReference>
<dbReference type="RefSeq" id="WP_069111389.1">
    <property type="nucleotide sequence ID" value="NZ_FNUC01000004.1"/>
</dbReference>
<evidence type="ECO:0000256" key="2">
    <source>
        <dbReference type="ARBA" id="ARBA00007812"/>
    </source>
</evidence>
<keyword evidence="3 4" id="KW-0786">Thiamine pyrophosphate</keyword>
<evidence type="ECO:0000256" key="3">
    <source>
        <dbReference type="ARBA" id="ARBA00023052"/>
    </source>
</evidence>
<dbReference type="Pfam" id="PF00205">
    <property type="entry name" value="TPP_enzyme_M"/>
    <property type="match status" value="1"/>
</dbReference>
<evidence type="ECO:0000259" key="7">
    <source>
        <dbReference type="Pfam" id="PF02776"/>
    </source>
</evidence>
<dbReference type="InterPro" id="IPR000399">
    <property type="entry name" value="TPP-bd_CS"/>
</dbReference>
<dbReference type="Gene3D" id="3.40.50.970">
    <property type="match status" value="2"/>
</dbReference>
<dbReference type="GO" id="GO:0030976">
    <property type="term" value="F:thiamine pyrophosphate binding"/>
    <property type="evidence" value="ECO:0007669"/>
    <property type="project" value="InterPro"/>
</dbReference>
<dbReference type="InterPro" id="IPR012001">
    <property type="entry name" value="Thiamin_PyroP_enz_TPP-bd_dom"/>
</dbReference>
<evidence type="ECO:0000256" key="1">
    <source>
        <dbReference type="ARBA" id="ARBA00001964"/>
    </source>
</evidence>
<evidence type="ECO:0000313" key="8">
    <source>
        <dbReference type="EMBL" id="SEF18851.1"/>
    </source>
</evidence>
<dbReference type="Pfam" id="PF02776">
    <property type="entry name" value="TPP_enzyme_N"/>
    <property type="match status" value="1"/>
</dbReference>
<dbReference type="InterPro" id="IPR029061">
    <property type="entry name" value="THDP-binding"/>
</dbReference>
<feature type="domain" description="Thiamine pyrophosphate enzyme N-terminal TPP-binding" evidence="7">
    <location>
        <begin position="4"/>
        <end position="120"/>
    </location>
</feature>
<evidence type="ECO:0000313" key="9">
    <source>
        <dbReference type="Proteomes" id="UP000181980"/>
    </source>
</evidence>
<dbReference type="CDD" id="cd07035">
    <property type="entry name" value="TPP_PYR_POX_like"/>
    <property type="match status" value="1"/>
</dbReference>
<dbReference type="SUPFAM" id="SSF52518">
    <property type="entry name" value="Thiamin diphosphate-binding fold (THDP-binding)"/>
    <property type="match status" value="2"/>
</dbReference>
<dbReference type="Proteomes" id="UP000181980">
    <property type="component" value="Unassembled WGS sequence"/>
</dbReference>
<dbReference type="EMBL" id="FNUC01000004">
    <property type="protein sequence ID" value="SEF18851.1"/>
    <property type="molecule type" value="Genomic_DNA"/>
</dbReference>
<proteinExistence type="inferred from homology"/>
<dbReference type="InterPro" id="IPR045229">
    <property type="entry name" value="TPP_enz"/>
</dbReference>
<keyword evidence="9" id="KW-1185">Reference proteome</keyword>
<dbReference type="SUPFAM" id="SSF52467">
    <property type="entry name" value="DHS-like NAD/FAD-binding domain"/>
    <property type="match status" value="1"/>
</dbReference>
<gene>
    <name evidence="8" type="ORF">SAMN04488561_6922</name>
</gene>
<dbReference type="Gene3D" id="3.40.50.1220">
    <property type="entry name" value="TPP-binding domain"/>
    <property type="match status" value="1"/>
</dbReference>
<feature type="domain" description="Thiamine pyrophosphate enzyme TPP-binding" evidence="6">
    <location>
        <begin position="388"/>
        <end position="522"/>
    </location>
</feature>
<comment type="cofactor">
    <cofactor evidence="1">
        <name>thiamine diphosphate</name>
        <dbReference type="ChEBI" id="CHEBI:58937"/>
    </cofactor>
</comment>
<evidence type="ECO:0000256" key="4">
    <source>
        <dbReference type="RuleBase" id="RU362132"/>
    </source>
</evidence>
<dbReference type="OrthoDB" id="4494979at2"/>